<dbReference type="Gene3D" id="3.80.10.10">
    <property type="entry name" value="Ribonuclease Inhibitor"/>
    <property type="match status" value="2"/>
</dbReference>
<name>A0AAQ4DQE5_AMBAM</name>
<proteinExistence type="predicted"/>
<organism evidence="2 3">
    <name type="scientific">Amblyomma americanum</name>
    <name type="common">Lone star tick</name>
    <dbReference type="NCBI Taxonomy" id="6943"/>
    <lineage>
        <taxon>Eukaryota</taxon>
        <taxon>Metazoa</taxon>
        <taxon>Ecdysozoa</taxon>
        <taxon>Arthropoda</taxon>
        <taxon>Chelicerata</taxon>
        <taxon>Arachnida</taxon>
        <taxon>Acari</taxon>
        <taxon>Parasitiformes</taxon>
        <taxon>Ixodida</taxon>
        <taxon>Ixodoidea</taxon>
        <taxon>Ixodidae</taxon>
        <taxon>Amblyomminae</taxon>
        <taxon>Amblyomma</taxon>
    </lineage>
</organism>
<dbReference type="PANTHER" id="PTHR24111">
    <property type="entry name" value="LEUCINE-RICH REPEAT-CONTAINING PROTEIN 34"/>
    <property type="match status" value="1"/>
</dbReference>
<keyword evidence="3" id="KW-1185">Reference proteome</keyword>
<sequence length="742" mass="83007">MAPKDWDLWMYSNFVYQLCPKLCGPVLFSSASEAYARLQEIKLILRNSGANFRAQCARGSRHACELPRQLKQWNRVLAAINVQLRERNTPGELEVICFLVPGDKPDSACRLQRAILLVRWLLVTHSCVTAIRVDEWGVLQCPAYFDLFCDCLRQSRRLRSLRLSVHHPKTSEHERPLAAMCDLRHLEEFASQILHVDDYSRDMSALCNVVARNAKSERLAVEQFIDESDMSDMWNMSGMSDIAPELTTNATITDLSIGVSCLKATEHDLFTQALKANTSLQSLRLVGSRRKHTLSVAAIARATEGLTALVNLELSHFLITTSEAWALALSVSHSGAVQQLALISCMPLFTYLVSVPRTGDDSYKGAHWRIQPLVHMLLKATSLRKLTVCMNAYRVQDQRVFFEALAANDFIEEVNIQNPHKFPELCPLICETDTGSRVKIDTIRMDERSLESAPKGLHIRDVRLVLDGRVRPGEVQRCLAQLSTFNSVTSLSVHGKGAIDAETAELLAQYLRKTRLLSDVTLNFFARHNESLVLLDALSDNTSITTLGVEHWCESVLTARILADIICSSKMIRALTYNLTSCNPSPAFFSALAKHIEGNCTLISVKSYRLKSLAKYWNFIQEVVACNSTLLVRAAQYVTGCAVEKSGAEALELLGSDHMLVAKVQEMASVDEKEANDAINSKLADLDDLDVFMSASGVVRERVVCQESAEGHLCLDTIPYDCWRILRRYLRVRHVVDTESAC</sequence>
<dbReference type="PANTHER" id="PTHR24111:SF0">
    <property type="entry name" value="LEUCINE-RICH REPEAT-CONTAINING PROTEIN"/>
    <property type="match status" value="1"/>
</dbReference>
<reference evidence="2 3" key="1">
    <citation type="journal article" date="2023" name="Arcadia Sci">
        <title>De novo assembly of a long-read Amblyomma americanum tick genome.</title>
        <authorList>
            <person name="Chou S."/>
            <person name="Poskanzer K.E."/>
            <person name="Rollins M."/>
            <person name="Thuy-Boun P.S."/>
        </authorList>
    </citation>
    <scope>NUCLEOTIDE SEQUENCE [LARGE SCALE GENOMIC DNA]</scope>
    <source>
        <strain evidence="2">F_SG_1</strain>
        <tissue evidence="2">Salivary glands</tissue>
    </source>
</reference>
<evidence type="ECO:0000313" key="3">
    <source>
        <dbReference type="Proteomes" id="UP001321473"/>
    </source>
</evidence>
<accession>A0AAQ4DQE5</accession>
<comment type="caution">
    <text evidence="2">The sequence shown here is derived from an EMBL/GenBank/DDBJ whole genome shotgun (WGS) entry which is preliminary data.</text>
</comment>
<dbReference type="Proteomes" id="UP001321473">
    <property type="component" value="Unassembled WGS sequence"/>
</dbReference>
<evidence type="ECO:0000313" key="2">
    <source>
        <dbReference type="EMBL" id="KAK8764685.1"/>
    </source>
</evidence>
<dbReference type="InterPro" id="IPR032675">
    <property type="entry name" value="LRR_dom_sf"/>
</dbReference>
<dbReference type="InterPro" id="IPR052201">
    <property type="entry name" value="LRR-containing_regulator"/>
</dbReference>
<evidence type="ECO:0000256" key="1">
    <source>
        <dbReference type="ARBA" id="ARBA00022737"/>
    </source>
</evidence>
<dbReference type="AlphaFoldDB" id="A0AAQ4DQE5"/>
<dbReference type="EMBL" id="JARKHS020028095">
    <property type="protein sequence ID" value="KAK8764685.1"/>
    <property type="molecule type" value="Genomic_DNA"/>
</dbReference>
<gene>
    <name evidence="2" type="ORF">V5799_032702</name>
</gene>
<keyword evidence="1" id="KW-0677">Repeat</keyword>
<protein>
    <submittedName>
        <fullName evidence="2">Uncharacterized protein</fullName>
    </submittedName>
</protein>
<dbReference type="SUPFAM" id="SSF52047">
    <property type="entry name" value="RNI-like"/>
    <property type="match status" value="1"/>
</dbReference>